<dbReference type="AlphaFoldDB" id="A0A0G2HVT2"/>
<keyword evidence="3" id="KW-1185">Reference proteome</keyword>
<dbReference type="EMBL" id="LCUC01000045">
    <property type="protein sequence ID" value="KKY38833.1"/>
    <property type="molecule type" value="Genomic_DNA"/>
</dbReference>
<comment type="caution">
    <text evidence="2">The sequence shown here is derived from an EMBL/GenBank/DDBJ whole genome shotgun (WGS) entry which is preliminary data.</text>
</comment>
<evidence type="ECO:0000313" key="3">
    <source>
        <dbReference type="Proteomes" id="UP000034680"/>
    </source>
</evidence>
<evidence type="ECO:0000256" key="1">
    <source>
        <dbReference type="SAM" id="SignalP"/>
    </source>
</evidence>
<reference evidence="2 3" key="2">
    <citation type="submission" date="2015-05" db="EMBL/GenBank/DDBJ databases">
        <authorList>
            <person name="Morales-Cruz A."/>
            <person name="Amrine K.C."/>
            <person name="Cantu D."/>
        </authorList>
    </citation>
    <scope>NUCLEOTIDE SEQUENCE [LARGE SCALE GENOMIC DNA]</scope>
    <source>
        <strain evidence="2">DA912</strain>
    </source>
</reference>
<keyword evidence="1" id="KW-0732">Signal</keyword>
<protein>
    <submittedName>
        <fullName evidence="2">Uncharacterized protein</fullName>
    </submittedName>
</protein>
<feature type="signal peptide" evidence="1">
    <location>
        <begin position="1"/>
        <end position="33"/>
    </location>
</feature>
<name>A0A0G2HVT2_9PEZI</name>
<accession>A0A0G2HVT2</accession>
<dbReference type="Proteomes" id="UP000034680">
    <property type="component" value="Unassembled WGS sequence"/>
</dbReference>
<evidence type="ECO:0000313" key="2">
    <source>
        <dbReference type="EMBL" id="KKY38833.1"/>
    </source>
</evidence>
<dbReference type="OrthoDB" id="5224438at2759"/>
<proteinExistence type="predicted"/>
<feature type="chain" id="PRO_5002545606" evidence="1">
    <location>
        <begin position="34"/>
        <end position="139"/>
    </location>
</feature>
<reference evidence="2 3" key="1">
    <citation type="submission" date="2015-05" db="EMBL/GenBank/DDBJ databases">
        <title>Distinctive expansion of gene families associated with plant cell wall degradation and secondary metabolism in the genomes of grapevine trunk pathogens.</title>
        <authorList>
            <person name="Lawrence D.P."/>
            <person name="Travadon R."/>
            <person name="Rolshausen P.E."/>
            <person name="Baumgartner K."/>
        </authorList>
    </citation>
    <scope>NUCLEOTIDE SEQUENCE [LARGE SCALE GENOMIC DNA]</scope>
    <source>
        <strain evidence="2">DA912</strain>
    </source>
</reference>
<gene>
    <name evidence="2" type="ORF">UCDDA912_g01094</name>
</gene>
<sequence length="139" mass="15729">MDSPSKLPIPVTKMKSKLSIIFAIAQMILLAFAAQPNPTNPTNVTAMSYGCFKSGELWKDLGTNESILAAYDEQWCKLAVGTWDLGEKSNRCIRDDPIKHAFMWKWEITKVPDGKDKGYVSHTHNHTHTHTHTHTNMDF</sequence>
<organism evidence="2 3">
    <name type="scientific">Diaporthe ampelina</name>
    <dbReference type="NCBI Taxonomy" id="1214573"/>
    <lineage>
        <taxon>Eukaryota</taxon>
        <taxon>Fungi</taxon>
        <taxon>Dikarya</taxon>
        <taxon>Ascomycota</taxon>
        <taxon>Pezizomycotina</taxon>
        <taxon>Sordariomycetes</taxon>
        <taxon>Sordariomycetidae</taxon>
        <taxon>Diaporthales</taxon>
        <taxon>Diaporthaceae</taxon>
        <taxon>Diaporthe</taxon>
    </lineage>
</organism>